<keyword evidence="3" id="KW-0158">Chromosome</keyword>
<dbReference type="OrthoDB" id="6493824at2759"/>
<evidence type="ECO:0000256" key="1">
    <source>
        <dbReference type="ARBA" id="ARBA00004286"/>
    </source>
</evidence>
<dbReference type="InterPro" id="IPR006115">
    <property type="entry name" value="6PGDH_NADP-bd"/>
</dbReference>
<evidence type="ECO:0000313" key="8">
    <source>
        <dbReference type="EMBL" id="GFQ85739.1"/>
    </source>
</evidence>
<dbReference type="InterPro" id="IPR013328">
    <property type="entry name" value="6PGD_dom2"/>
</dbReference>
<comment type="similarity">
    <text evidence="2">Belongs to the HIBADH-related family. NP60 subfamily.</text>
</comment>
<comment type="caution">
    <text evidence="8">The sequence shown here is derived from an EMBL/GenBank/DDBJ whole genome shotgun (WGS) entry which is preliminary data.</text>
</comment>
<dbReference type="GO" id="GO:0140673">
    <property type="term" value="P:transcription elongation-coupled chromatin remodeling"/>
    <property type="evidence" value="ECO:0007669"/>
    <property type="project" value="TreeGrafter"/>
</dbReference>
<feature type="compositionally biased region" description="Polar residues" evidence="6">
    <location>
        <begin position="106"/>
        <end position="122"/>
    </location>
</feature>
<dbReference type="Pfam" id="PF00855">
    <property type="entry name" value="PWWP"/>
    <property type="match status" value="1"/>
</dbReference>
<reference evidence="8" key="1">
    <citation type="submission" date="2020-07" db="EMBL/GenBank/DDBJ databases">
        <title>Multicomponent nature underlies the extraordinary mechanical properties of spider dragline silk.</title>
        <authorList>
            <person name="Kono N."/>
            <person name="Nakamura H."/>
            <person name="Mori M."/>
            <person name="Yoshida Y."/>
            <person name="Ohtoshi R."/>
            <person name="Malay A.D."/>
            <person name="Moran D.A.P."/>
            <person name="Tomita M."/>
            <person name="Numata K."/>
            <person name="Arakawa K."/>
        </authorList>
    </citation>
    <scope>NUCLEOTIDE SEQUENCE</scope>
</reference>
<evidence type="ECO:0000313" key="9">
    <source>
        <dbReference type="Proteomes" id="UP000887116"/>
    </source>
</evidence>
<dbReference type="SUPFAM" id="SSF63748">
    <property type="entry name" value="Tudor/PWWP/MBT"/>
    <property type="match status" value="1"/>
</dbReference>
<evidence type="ECO:0000256" key="6">
    <source>
        <dbReference type="SAM" id="MobiDB-lite"/>
    </source>
</evidence>
<protein>
    <recommendedName>
        <fullName evidence="5">Cytokine-like nuclear factor N-PAC</fullName>
    </recommendedName>
    <alternativeName>
        <fullName evidence="4">Glyoxylate reductase 1 homolog</fullName>
    </alternativeName>
</protein>
<dbReference type="InterPro" id="IPR036291">
    <property type="entry name" value="NAD(P)-bd_dom_sf"/>
</dbReference>
<dbReference type="Pfam" id="PF03446">
    <property type="entry name" value="NAD_binding_2"/>
    <property type="match status" value="1"/>
</dbReference>
<evidence type="ECO:0000259" key="7">
    <source>
        <dbReference type="PROSITE" id="PS50812"/>
    </source>
</evidence>
<dbReference type="Proteomes" id="UP000887116">
    <property type="component" value="Unassembled WGS sequence"/>
</dbReference>
<dbReference type="PROSITE" id="PS50812">
    <property type="entry name" value="PWWP"/>
    <property type="match status" value="1"/>
</dbReference>
<evidence type="ECO:0000256" key="5">
    <source>
        <dbReference type="ARBA" id="ARBA00034140"/>
    </source>
</evidence>
<accession>A0A8X6FRM0</accession>
<dbReference type="Gene3D" id="2.30.30.140">
    <property type="match status" value="1"/>
</dbReference>
<feature type="region of interest" description="Disordered" evidence="6">
    <location>
        <begin position="99"/>
        <end position="178"/>
    </location>
</feature>
<organism evidence="8 9">
    <name type="scientific">Trichonephila clavata</name>
    <name type="common">Joro spider</name>
    <name type="synonym">Nephila clavata</name>
    <dbReference type="NCBI Taxonomy" id="2740835"/>
    <lineage>
        <taxon>Eukaryota</taxon>
        <taxon>Metazoa</taxon>
        <taxon>Ecdysozoa</taxon>
        <taxon>Arthropoda</taxon>
        <taxon>Chelicerata</taxon>
        <taxon>Arachnida</taxon>
        <taxon>Araneae</taxon>
        <taxon>Araneomorphae</taxon>
        <taxon>Entelegynae</taxon>
        <taxon>Araneoidea</taxon>
        <taxon>Nephilidae</taxon>
        <taxon>Trichonephila</taxon>
    </lineage>
</organism>
<proteinExistence type="inferred from homology"/>
<dbReference type="EMBL" id="BMAO01013042">
    <property type="protein sequence ID" value="GFQ85739.1"/>
    <property type="molecule type" value="Genomic_DNA"/>
</dbReference>
<evidence type="ECO:0000256" key="3">
    <source>
        <dbReference type="ARBA" id="ARBA00022454"/>
    </source>
</evidence>
<keyword evidence="9" id="KW-1185">Reference proteome</keyword>
<name>A0A8X6FRM0_TRICU</name>
<sequence length="523" mass="57882">MKNFPFWPAKIVDPPIIKENTAKGLQKKKPSTPRKAQHYVFFFGSENHAWILDENIVPHSEEMLTKVTKKKSASYSKAIDEIVAASSSIVPKPIPVKEDSVKNKTTEQSSTVQNPVKITKTPSIKEDKLLKKSPTVQSVKRGRTPKQKIKSEKTKKSPQKRKLSEEASDKRRAKLSRMSDDFSALLSNDSPTNTYNPDAVVESLDNHSLVVEKYFKPPTESSSDVSSSSTAIEVEVTSKKIGFIGLGTMGQRNVALLLNSGHDVSVWNRTPEKCKQFVDAGAKQFSTISEVVWNCDVIFLCLSGPKASNSIVFEENGILQSLEKCQSGTKGFIEMTSIDPITSQTIAEAITQKGGKYLEAPINGLKTSEEDSPLILAAGDHDLFQSCLSCFQAMSKDSFYMSCDIGNSSKMNILLSMLMDTSYAAIIDGLTIIEKMNLSKDIFMEAVAFSARSCPLFADKGMSFIVDNFSNESSLERQRKILSMALDLGTLYSQPMSLTAVINERFKDKDFCPFQIETVNEDD</sequence>
<dbReference type="GO" id="GO:0003677">
    <property type="term" value="F:DNA binding"/>
    <property type="evidence" value="ECO:0007669"/>
    <property type="project" value="TreeGrafter"/>
</dbReference>
<dbReference type="GO" id="GO:0031491">
    <property type="term" value="F:nucleosome binding"/>
    <property type="evidence" value="ECO:0007669"/>
    <property type="project" value="TreeGrafter"/>
</dbReference>
<dbReference type="AlphaFoldDB" id="A0A8X6FRM0"/>
<dbReference type="SUPFAM" id="SSF51735">
    <property type="entry name" value="NAD(P)-binding Rossmann-fold domains"/>
    <property type="match status" value="1"/>
</dbReference>
<dbReference type="GO" id="GO:0000785">
    <property type="term" value="C:chromatin"/>
    <property type="evidence" value="ECO:0007669"/>
    <property type="project" value="TreeGrafter"/>
</dbReference>
<feature type="domain" description="PWWP" evidence="7">
    <location>
        <begin position="1"/>
        <end position="62"/>
    </location>
</feature>
<evidence type="ECO:0000256" key="2">
    <source>
        <dbReference type="ARBA" id="ARBA00007598"/>
    </source>
</evidence>
<comment type="subcellular location">
    <subcellularLocation>
        <location evidence="1">Chromosome</location>
    </subcellularLocation>
</comment>
<dbReference type="InterPro" id="IPR008927">
    <property type="entry name" value="6-PGluconate_DH-like_C_sf"/>
</dbReference>
<evidence type="ECO:0000256" key="4">
    <source>
        <dbReference type="ARBA" id="ARBA00030287"/>
    </source>
</evidence>
<dbReference type="PANTHER" id="PTHR43580">
    <property type="entry name" value="OXIDOREDUCTASE GLYR1-RELATED"/>
    <property type="match status" value="1"/>
</dbReference>
<dbReference type="InterPro" id="IPR000313">
    <property type="entry name" value="PWWP_dom"/>
</dbReference>
<dbReference type="Gene3D" id="1.10.1040.10">
    <property type="entry name" value="N-(1-d-carboxylethyl)-l-norvaline Dehydrogenase, domain 2"/>
    <property type="match status" value="1"/>
</dbReference>
<dbReference type="PANTHER" id="PTHR43580:SF2">
    <property type="entry name" value="CYTOKINE-LIKE NUCLEAR FACTOR N-PAC"/>
    <property type="match status" value="1"/>
</dbReference>
<dbReference type="SUPFAM" id="SSF48179">
    <property type="entry name" value="6-phosphogluconate dehydrogenase C-terminal domain-like"/>
    <property type="match status" value="1"/>
</dbReference>
<dbReference type="InterPro" id="IPR051265">
    <property type="entry name" value="HIBADH-related_NP60_sf"/>
</dbReference>
<dbReference type="Gene3D" id="3.40.50.720">
    <property type="entry name" value="NAD(P)-binding Rossmann-like Domain"/>
    <property type="match status" value="1"/>
</dbReference>
<gene>
    <name evidence="8" type="primary">AGAP009949</name>
    <name evidence="8" type="ORF">TNCT_2521</name>
</gene>
<dbReference type="GO" id="GO:0050661">
    <property type="term" value="F:NADP binding"/>
    <property type="evidence" value="ECO:0007669"/>
    <property type="project" value="InterPro"/>
</dbReference>